<dbReference type="GO" id="GO:0016620">
    <property type="term" value="F:oxidoreductase activity, acting on the aldehyde or oxo group of donors, NAD or NADP as acceptor"/>
    <property type="evidence" value="ECO:0007669"/>
    <property type="project" value="InterPro"/>
</dbReference>
<dbReference type="Gene3D" id="3.40.309.10">
    <property type="entry name" value="Aldehyde Dehydrogenase, Chain A, domain 2"/>
    <property type="match status" value="1"/>
</dbReference>
<dbReference type="FunFam" id="3.40.309.10:FF:000009">
    <property type="entry name" value="Aldehyde dehydrogenase A"/>
    <property type="match status" value="1"/>
</dbReference>
<reference evidence="6" key="1">
    <citation type="submission" date="2008-01" db="EMBL/GenBank/DDBJ databases">
        <title>Complete sequence of chromosome of Caulobacter sp. K31.</title>
        <authorList>
            <consortium name="US DOE Joint Genome Institute"/>
            <person name="Copeland A."/>
            <person name="Lucas S."/>
            <person name="Lapidus A."/>
            <person name="Barry K."/>
            <person name="Glavina del Rio T."/>
            <person name="Dalin E."/>
            <person name="Tice H."/>
            <person name="Pitluck S."/>
            <person name="Bruce D."/>
            <person name="Goodwin L."/>
            <person name="Thompson L.S."/>
            <person name="Brettin T."/>
            <person name="Detter J.C."/>
            <person name="Han C."/>
            <person name="Schmutz J."/>
            <person name="Larimer F."/>
            <person name="Land M."/>
            <person name="Hauser L."/>
            <person name="Kyrpides N."/>
            <person name="Kim E."/>
            <person name="Stephens C."/>
            <person name="Richardson P."/>
        </authorList>
    </citation>
    <scope>NUCLEOTIDE SEQUENCE [LARGE SCALE GENOMIC DNA]</scope>
    <source>
        <strain evidence="6">K31</strain>
    </source>
</reference>
<sequence length="467" mass="49582">MSPFHLIIDGRRVAGDGLIDVVNPATEEVLVAAPRASRAQLEQAVAAARTAFPAWAATPIAERRAALLRLADAVSAQVDDLARWLSLEQGKPLAHARFEIESFVGALRALPDNPFPPKIIEDSARRTVELHRRPLGVVAAIVPWNFPISLLGFKLPLALLAGNTMVIKPAPTTPLTTLKIGELCLKTLPPGVVNVVVDANDLGAELTRHPDIRKISFTGSTETGRKIMAAASDTLKRLTLELGGNDPAIVLDDVDPLVVAPRIFGGAFMNSGQVCAAIKRLYVHDSVYDALCDALVGLANAAIVGDGLSEGVQFGPLQNRAQFDKVNALIDEAGKIGTVIAGGAASGGKGYFIRPTLVRDITDGARLVDEEQFGPVLPIIRYTDLDEVIARANASPFGLGASIWSSDPQRAARLAPRIEAGTVWINQHPDFGPHIPFGGAKQSGVGVEMGEEGLNEFTQLQVVNLAH</sequence>
<feature type="domain" description="Aldehyde dehydrogenase" evidence="5">
    <location>
        <begin position="18"/>
        <end position="463"/>
    </location>
</feature>
<dbReference type="Gene3D" id="3.40.605.10">
    <property type="entry name" value="Aldehyde Dehydrogenase, Chain A, domain 1"/>
    <property type="match status" value="1"/>
</dbReference>
<proteinExistence type="inferred from homology"/>
<dbReference type="eggNOG" id="COG1012">
    <property type="taxonomic scope" value="Bacteria"/>
</dbReference>
<dbReference type="KEGG" id="cak:Caul_0438"/>
<dbReference type="STRING" id="366602.Caul_0438"/>
<evidence type="ECO:0000256" key="4">
    <source>
        <dbReference type="RuleBase" id="RU003345"/>
    </source>
</evidence>
<dbReference type="HOGENOM" id="CLU_005391_0_0_5"/>
<dbReference type="PROSITE" id="PS00070">
    <property type="entry name" value="ALDEHYDE_DEHYDR_CYS"/>
    <property type="match status" value="1"/>
</dbReference>
<dbReference type="Pfam" id="PF00171">
    <property type="entry name" value="Aldedh"/>
    <property type="match status" value="1"/>
</dbReference>
<dbReference type="OrthoDB" id="9812625at2"/>
<dbReference type="InterPro" id="IPR029510">
    <property type="entry name" value="Ald_DH_CS_GLU"/>
</dbReference>
<dbReference type="InterPro" id="IPR016160">
    <property type="entry name" value="Ald_DH_CS_CYS"/>
</dbReference>
<evidence type="ECO:0000256" key="2">
    <source>
        <dbReference type="ARBA" id="ARBA00023002"/>
    </source>
</evidence>
<protein>
    <submittedName>
        <fullName evidence="6">Aldehyde dehydrogenase</fullName>
    </submittedName>
</protein>
<keyword evidence="2 4" id="KW-0560">Oxidoreductase</keyword>
<dbReference type="FunFam" id="3.40.605.10:FF:000007">
    <property type="entry name" value="NAD/NADP-dependent betaine aldehyde dehydrogenase"/>
    <property type="match status" value="1"/>
</dbReference>
<name>B0T6F8_CAUSK</name>
<dbReference type="InterPro" id="IPR016162">
    <property type="entry name" value="Ald_DH_N"/>
</dbReference>
<dbReference type="PANTHER" id="PTHR11699">
    <property type="entry name" value="ALDEHYDE DEHYDROGENASE-RELATED"/>
    <property type="match status" value="1"/>
</dbReference>
<dbReference type="InterPro" id="IPR016163">
    <property type="entry name" value="Ald_DH_C"/>
</dbReference>
<dbReference type="AlphaFoldDB" id="B0T6F8"/>
<organism evidence="6">
    <name type="scientific">Caulobacter sp. (strain K31)</name>
    <dbReference type="NCBI Taxonomy" id="366602"/>
    <lineage>
        <taxon>Bacteria</taxon>
        <taxon>Pseudomonadati</taxon>
        <taxon>Pseudomonadota</taxon>
        <taxon>Alphaproteobacteria</taxon>
        <taxon>Caulobacterales</taxon>
        <taxon>Caulobacteraceae</taxon>
        <taxon>Caulobacter</taxon>
    </lineage>
</organism>
<gene>
    <name evidence="6" type="ordered locus">Caul_0438</name>
</gene>
<dbReference type="EMBL" id="CP000927">
    <property type="protein sequence ID" value="ABZ69575.1"/>
    <property type="molecule type" value="Genomic_DNA"/>
</dbReference>
<evidence type="ECO:0000256" key="1">
    <source>
        <dbReference type="ARBA" id="ARBA00009986"/>
    </source>
</evidence>
<dbReference type="CDD" id="cd07106">
    <property type="entry name" value="ALDH_AldA-AAD23400"/>
    <property type="match status" value="1"/>
</dbReference>
<dbReference type="SUPFAM" id="SSF53720">
    <property type="entry name" value="ALDH-like"/>
    <property type="match status" value="1"/>
</dbReference>
<dbReference type="InterPro" id="IPR015590">
    <property type="entry name" value="Aldehyde_DH_dom"/>
</dbReference>
<dbReference type="PROSITE" id="PS00687">
    <property type="entry name" value="ALDEHYDE_DEHYDR_GLU"/>
    <property type="match status" value="1"/>
</dbReference>
<accession>B0T6F8</accession>
<dbReference type="InterPro" id="IPR044086">
    <property type="entry name" value="LUC3-like"/>
</dbReference>
<feature type="active site" evidence="3">
    <location>
        <position position="241"/>
    </location>
</feature>
<evidence type="ECO:0000256" key="3">
    <source>
        <dbReference type="PROSITE-ProRule" id="PRU10007"/>
    </source>
</evidence>
<dbReference type="InterPro" id="IPR016161">
    <property type="entry name" value="Ald_DH/histidinol_DH"/>
</dbReference>
<comment type="similarity">
    <text evidence="1 4">Belongs to the aldehyde dehydrogenase family.</text>
</comment>
<evidence type="ECO:0000259" key="5">
    <source>
        <dbReference type="Pfam" id="PF00171"/>
    </source>
</evidence>
<evidence type="ECO:0000313" key="6">
    <source>
        <dbReference type="EMBL" id="ABZ69575.1"/>
    </source>
</evidence>